<gene>
    <name evidence="1" type="ORF">DFQ07_1686</name>
</gene>
<organism evidence="1 2">
    <name type="scientific">Tenacibaculum caenipelagi</name>
    <dbReference type="NCBI Taxonomy" id="1325435"/>
    <lineage>
        <taxon>Bacteria</taxon>
        <taxon>Pseudomonadati</taxon>
        <taxon>Bacteroidota</taxon>
        <taxon>Flavobacteriia</taxon>
        <taxon>Flavobacteriales</taxon>
        <taxon>Flavobacteriaceae</taxon>
        <taxon>Tenacibaculum</taxon>
    </lineage>
</organism>
<dbReference type="AlphaFoldDB" id="A0A4R6TGA1"/>
<comment type="caution">
    <text evidence="1">The sequence shown here is derived from an EMBL/GenBank/DDBJ whole genome shotgun (WGS) entry which is preliminary data.</text>
</comment>
<evidence type="ECO:0008006" key="3">
    <source>
        <dbReference type="Google" id="ProtNLM"/>
    </source>
</evidence>
<sequence>MNEPIIIEELGLIYGRDAIFLDKIEFDETHSVKLIGEFNGSLCENVNNEKDKYIPYEISFKGILEFKMTEVDFYNDKNYISSFEKVIDSERISEFKNLYDGDIKVKDSHEHFIFHTYDDVIEIIACEFKLTLKTLHNNI</sequence>
<dbReference type="RefSeq" id="WP_133535803.1">
    <property type="nucleotide sequence ID" value="NZ_SNYH01000003.1"/>
</dbReference>
<dbReference type="Proteomes" id="UP000295390">
    <property type="component" value="Unassembled WGS sequence"/>
</dbReference>
<dbReference type="EMBL" id="SNYH01000003">
    <property type="protein sequence ID" value="TDQ27830.1"/>
    <property type="molecule type" value="Genomic_DNA"/>
</dbReference>
<proteinExistence type="predicted"/>
<accession>A0A4R6TGA1</accession>
<protein>
    <recommendedName>
        <fullName evidence="3">Immunity protein 50 of polymorphic toxin system</fullName>
    </recommendedName>
</protein>
<keyword evidence="2" id="KW-1185">Reference proteome</keyword>
<reference evidence="1 2" key="1">
    <citation type="submission" date="2019-03" db="EMBL/GenBank/DDBJ databases">
        <title>Genomic Encyclopedia of Type Strains, Phase III (KMG-III): the genomes of soil and plant-associated and newly described type strains.</title>
        <authorList>
            <person name="Whitman W."/>
        </authorList>
    </citation>
    <scope>NUCLEOTIDE SEQUENCE [LARGE SCALE GENOMIC DNA]</scope>
    <source>
        <strain evidence="1 2">CECT 8283</strain>
    </source>
</reference>
<evidence type="ECO:0000313" key="1">
    <source>
        <dbReference type="EMBL" id="TDQ27830.1"/>
    </source>
</evidence>
<name>A0A4R6TGA1_9FLAO</name>
<evidence type="ECO:0000313" key="2">
    <source>
        <dbReference type="Proteomes" id="UP000295390"/>
    </source>
</evidence>
<dbReference type="OrthoDB" id="2967031at2"/>